<keyword evidence="3" id="KW-1185">Reference proteome</keyword>
<sequence>MIQFNYDWSDFLNQLIFVLAVAVLPMQLWLLVFRNSSGFTGRQALKLGLNVVLWVAVMGFILQPYLKRESSSATGIIFGKNVSSEFAKSLTDSLKSAEILDFSSLQDLESLASLDTVILAGADFHPSVFSTLLQSEHHPAIKYISYVKPDQLQELTWKAILRKGEMQKVKGHIKSSVAQVLKLSYGSQTLDSVKLNKETKSFTLNFPVFTEGRSSVDLSLNGKIIDTLRFYARPSEPLTFQFILDNPDFESRNLAGWLGKNGHSVLYTTALSKDIQSKLTINKAKDPDVVITDPGNASNSIVKKAVANGKSVLFINLTNPLKEIAAINGTLGTKIQTRRSSNEEAVTISPELTALPYQFVASNHAVLVPGYPVLVEKTRGNIGVSLLNETFPLMLTGDSVAYQKVWNAILAIVHPPTKSNIDLTAPIYQNLKTTINLNNFPKKPKLLQVEDDTVFLNGSALNVQSATGSFSPVQSGWLTLSDSLGTEMFVQNAGETFNLTKMQDFLRTYNTYKTRLTEAMIGPDRKIEEGIKRQFSSWMWFGIVMVCLAAVWVEGKL</sequence>
<organism evidence="2 3">
    <name type="scientific">Dyadobacter psychrotolerans</name>
    <dbReference type="NCBI Taxonomy" id="2541721"/>
    <lineage>
        <taxon>Bacteria</taxon>
        <taxon>Pseudomonadati</taxon>
        <taxon>Bacteroidota</taxon>
        <taxon>Cytophagia</taxon>
        <taxon>Cytophagales</taxon>
        <taxon>Spirosomataceae</taxon>
        <taxon>Dyadobacter</taxon>
    </lineage>
</organism>
<name>A0A4R5DUL2_9BACT</name>
<dbReference type="AlphaFoldDB" id="A0A4R5DUL2"/>
<reference evidence="2 3" key="1">
    <citation type="submission" date="2019-03" db="EMBL/GenBank/DDBJ databases">
        <title>Dyadobacter AR-3-6 sp. nov., isolated from arctic soil.</title>
        <authorList>
            <person name="Chaudhary D.K."/>
        </authorList>
    </citation>
    <scope>NUCLEOTIDE SEQUENCE [LARGE SCALE GENOMIC DNA]</scope>
    <source>
        <strain evidence="2 3">AR-3-6</strain>
    </source>
</reference>
<dbReference type="Proteomes" id="UP000294850">
    <property type="component" value="Unassembled WGS sequence"/>
</dbReference>
<comment type="caution">
    <text evidence="2">The sequence shown here is derived from an EMBL/GenBank/DDBJ whole genome shotgun (WGS) entry which is preliminary data.</text>
</comment>
<feature type="transmembrane region" description="Helical" evidence="1">
    <location>
        <begin position="44"/>
        <end position="66"/>
    </location>
</feature>
<feature type="transmembrane region" description="Helical" evidence="1">
    <location>
        <begin position="535"/>
        <end position="553"/>
    </location>
</feature>
<feature type="transmembrane region" description="Helical" evidence="1">
    <location>
        <begin position="12"/>
        <end position="32"/>
    </location>
</feature>
<evidence type="ECO:0000256" key="1">
    <source>
        <dbReference type="SAM" id="Phobius"/>
    </source>
</evidence>
<keyword evidence="1" id="KW-1133">Transmembrane helix</keyword>
<gene>
    <name evidence="2" type="ORF">E0F88_00980</name>
</gene>
<proteinExistence type="predicted"/>
<dbReference type="OrthoDB" id="980086at2"/>
<protein>
    <submittedName>
        <fullName evidence="2">Uncharacterized protein</fullName>
    </submittedName>
</protein>
<evidence type="ECO:0000313" key="3">
    <source>
        <dbReference type="Proteomes" id="UP000294850"/>
    </source>
</evidence>
<keyword evidence="1" id="KW-0472">Membrane</keyword>
<dbReference type="RefSeq" id="WP_131955781.1">
    <property type="nucleotide sequence ID" value="NZ_SMFL01000001.1"/>
</dbReference>
<accession>A0A4R5DUL2</accession>
<dbReference type="EMBL" id="SMFL01000001">
    <property type="protein sequence ID" value="TDE18149.1"/>
    <property type="molecule type" value="Genomic_DNA"/>
</dbReference>
<keyword evidence="1" id="KW-0812">Transmembrane</keyword>
<evidence type="ECO:0000313" key="2">
    <source>
        <dbReference type="EMBL" id="TDE18149.1"/>
    </source>
</evidence>